<keyword evidence="3" id="KW-1185">Reference proteome</keyword>
<evidence type="ECO:0000313" key="3">
    <source>
        <dbReference type="Proteomes" id="UP000026961"/>
    </source>
</evidence>
<proteinExistence type="predicted"/>
<keyword evidence="1" id="KW-0812">Transmembrane</keyword>
<keyword evidence="1" id="KW-1133">Transmembrane helix</keyword>
<dbReference type="EnsemblPlants" id="OGLUM05G11080.1">
    <property type="protein sequence ID" value="OGLUM05G11080.1"/>
    <property type="gene ID" value="OGLUM05G11080"/>
</dbReference>
<evidence type="ECO:0000256" key="1">
    <source>
        <dbReference type="SAM" id="Phobius"/>
    </source>
</evidence>
<keyword evidence="1" id="KW-0472">Membrane</keyword>
<reference evidence="2" key="2">
    <citation type="submission" date="2018-05" db="EMBL/GenBank/DDBJ databases">
        <title>OgluRS3 (Oryza glumaepatula Reference Sequence Version 3).</title>
        <authorList>
            <person name="Zhang J."/>
            <person name="Kudrna D."/>
            <person name="Lee S."/>
            <person name="Talag J."/>
            <person name="Welchert J."/>
            <person name="Wing R.A."/>
        </authorList>
    </citation>
    <scope>NUCLEOTIDE SEQUENCE [LARGE SCALE GENOMIC DNA]</scope>
</reference>
<evidence type="ECO:0000313" key="2">
    <source>
        <dbReference type="EnsemblPlants" id="OGLUM05G11080.1"/>
    </source>
</evidence>
<sequence length="129" mass="14242">MAAKDMKGNFLIIRWRSENDFENVQKGQNFAKWRETVFWKWLNVHFLGMDRCSGAQGSMHPEGRARGAPSAAAALPSSTSSPLLLVVVGAVSMGSLSSTKSRRKREGRRRDGGRARGIVVAAIFFLLFS</sequence>
<dbReference type="HOGENOM" id="CLU_1952162_0_0_1"/>
<dbReference type="Gramene" id="OGLUM05G11080.1">
    <property type="protein sequence ID" value="OGLUM05G11080.1"/>
    <property type="gene ID" value="OGLUM05G11080"/>
</dbReference>
<accession>A0A0D9ZWZ5</accession>
<protein>
    <submittedName>
        <fullName evidence="2">Uncharacterized protein</fullName>
    </submittedName>
</protein>
<feature type="transmembrane region" description="Helical" evidence="1">
    <location>
        <begin position="111"/>
        <end position="128"/>
    </location>
</feature>
<dbReference type="Proteomes" id="UP000026961">
    <property type="component" value="Chromosome 5"/>
</dbReference>
<name>A0A0D9ZWZ5_9ORYZ</name>
<reference evidence="2" key="1">
    <citation type="submission" date="2015-04" db="UniProtKB">
        <authorList>
            <consortium name="EnsemblPlants"/>
        </authorList>
    </citation>
    <scope>IDENTIFICATION</scope>
</reference>
<dbReference type="AlphaFoldDB" id="A0A0D9ZWZ5"/>
<organism evidence="2">
    <name type="scientific">Oryza glumipatula</name>
    <dbReference type="NCBI Taxonomy" id="40148"/>
    <lineage>
        <taxon>Eukaryota</taxon>
        <taxon>Viridiplantae</taxon>
        <taxon>Streptophyta</taxon>
        <taxon>Embryophyta</taxon>
        <taxon>Tracheophyta</taxon>
        <taxon>Spermatophyta</taxon>
        <taxon>Magnoliopsida</taxon>
        <taxon>Liliopsida</taxon>
        <taxon>Poales</taxon>
        <taxon>Poaceae</taxon>
        <taxon>BOP clade</taxon>
        <taxon>Oryzoideae</taxon>
        <taxon>Oryzeae</taxon>
        <taxon>Oryzinae</taxon>
        <taxon>Oryza</taxon>
    </lineage>
</organism>